<protein>
    <recommendedName>
        <fullName evidence="4">DUF2178 domain-containing protein</fullName>
    </recommendedName>
</protein>
<evidence type="ECO:0000313" key="3">
    <source>
        <dbReference type="Proteomes" id="UP000176814"/>
    </source>
</evidence>
<keyword evidence="1" id="KW-0472">Membrane</keyword>
<dbReference type="EMBL" id="MFUW01000033">
    <property type="protein sequence ID" value="OGI89147.1"/>
    <property type="molecule type" value="Genomic_DNA"/>
</dbReference>
<organism evidence="2 3">
    <name type="scientific">Candidatus Nomurabacteria bacterium RIFCSPLOWO2_01_FULL_40_15</name>
    <dbReference type="NCBI Taxonomy" id="1801772"/>
    <lineage>
        <taxon>Bacteria</taxon>
        <taxon>Candidatus Nomuraibacteriota</taxon>
    </lineage>
</organism>
<sequence length="120" mass="13439">MKNNFKETFVTFCLVLVAVLLLNPFHFWMPNVMVMSMLVIALVLFGIFASFVLKEKNFDERDSVHRALAGRNAFLAGSSVLMIGIVVGGYTNSVDSWLVVALVSMIIIKIATRIWADRNL</sequence>
<proteinExistence type="predicted"/>
<dbReference type="Proteomes" id="UP000176814">
    <property type="component" value="Unassembled WGS sequence"/>
</dbReference>
<comment type="caution">
    <text evidence="2">The sequence shown here is derived from an EMBL/GenBank/DDBJ whole genome shotgun (WGS) entry which is preliminary data.</text>
</comment>
<reference evidence="2 3" key="1">
    <citation type="journal article" date="2016" name="Nat. Commun.">
        <title>Thousands of microbial genomes shed light on interconnected biogeochemical processes in an aquifer system.</title>
        <authorList>
            <person name="Anantharaman K."/>
            <person name="Brown C.T."/>
            <person name="Hug L.A."/>
            <person name="Sharon I."/>
            <person name="Castelle C.J."/>
            <person name="Probst A.J."/>
            <person name="Thomas B.C."/>
            <person name="Singh A."/>
            <person name="Wilkins M.J."/>
            <person name="Karaoz U."/>
            <person name="Brodie E.L."/>
            <person name="Williams K.H."/>
            <person name="Hubbard S.S."/>
            <person name="Banfield J.F."/>
        </authorList>
    </citation>
    <scope>NUCLEOTIDE SEQUENCE [LARGE SCALE GENOMIC DNA]</scope>
</reference>
<dbReference type="AlphaFoldDB" id="A0A1F6X4S3"/>
<evidence type="ECO:0000256" key="1">
    <source>
        <dbReference type="SAM" id="Phobius"/>
    </source>
</evidence>
<gene>
    <name evidence="2" type="ORF">A2911_01025</name>
</gene>
<keyword evidence="1" id="KW-1133">Transmembrane helix</keyword>
<feature type="transmembrane region" description="Helical" evidence="1">
    <location>
        <begin position="9"/>
        <end position="28"/>
    </location>
</feature>
<name>A0A1F6X4S3_9BACT</name>
<keyword evidence="1" id="KW-0812">Transmembrane</keyword>
<feature type="transmembrane region" description="Helical" evidence="1">
    <location>
        <begin position="34"/>
        <end position="53"/>
    </location>
</feature>
<evidence type="ECO:0000313" key="2">
    <source>
        <dbReference type="EMBL" id="OGI89147.1"/>
    </source>
</evidence>
<accession>A0A1F6X4S3</accession>
<feature type="transmembrane region" description="Helical" evidence="1">
    <location>
        <begin position="97"/>
        <end position="116"/>
    </location>
</feature>
<evidence type="ECO:0008006" key="4">
    <source>
        <dbReference type="Google" id="ProtNLM"/>
    </source>
</evidence>
<feature type="transmembrane region" description="Helical" evidence="1">
    <location>
        <begin position="73"/>
        <end position="91"/>
    </location>
</feature>